<accession>A0A2K3JZD1</accession>
<dbReference type="AlphaFoldDB" id="A0A2K3JZD1"/>
<evidence type="ECO:0000313" key="2">
    <source>
        <dbReference type="Proteomes" id="UP000236291"/>
    </source>
</evidence>
<evidence type="ECO:0000313" key="1">
    <source>
        <dbReference type="EMBL" id="PNX59350.1"/>
    </source>
</evidence>
<gene>
    <name evidence="1" type="ORF">L195_g059646</name>
</gene>
<organism evidence="1 2">
    <name type="scientific">Trifolium pratense</name>
    <name type="common">Red clover</name>
    <dbReference type="NCBI Taxonomy" id="57577"/>
    <lineage>
        <taxon>Eukaryota</taxon>
        <taxon>Viridiplantae</taxon>
        <taxon>Streptophyta</taxon>
        <taxon>Embryophyta</taxon>
        <taxon>Tracheophyta</taxon>
        <taxon>Spermatophyta</taxon>
        <taxon>Magnoliopsida</taxon>
        <taxon>eudicotyledons</taxon>
        <taxon>Gunneridae</taxon>
        <taxon>Pentapetalae</taxon>
        <taxon>rosids</taxon>
        <taxon>fabids</taxon>
        <taxon>Fabales</taxon>
        <taxon>Fabaceae</taxon>
        <taxon>Papilionoideae</taxon>
        <taxon>50 kb inversion clade</taxon>
        <taxon>NPAAA clade</taxon>
        <taxon>Hologalegina</taxon>
        <taxon>IRL clade</taxon>
        <taxon>Trifolieae</taxon>
        <taxon>Trifolium</taxon>
    </lineage>
</organism>
<reference evidence="1 2" key="2">
    <citation type="journal article" date="2017" name="Front. Plant Sci.">
        <title>Gene Classification and Mining of Molecular Markers Useful in Red Clover (Trifolium pratense) Breeding.</title>
        <authorList>
            <person name="Istvanek J."/>
            <person name="Dluhosova J."/>
            <person name="Dluhos P."/>
            <person name="Patkova L."/>
            <person name="Nedelnik J."/>
            <person name="Repkova J."/>
        </authorList>
    </citation>
    <scope>NUCLEOTIDE SEQUENCE [LARGE SCALE GENOMIC DNA]</scope>
    <source>
        <strain evidence="2">cv. Tatra</strain>
        <tissue evidence="1">Young leaves</tissue>
    </source>
</reference>
<sequence length="59" mass="6839">HEKAWKIKWDSLPQHFVNHAPQNKETCKAISLSGKEYERSSMRNIVTSSETLKRTSPRA</sequence>
<comment type="caution">
    <text evidence="1">The sequence shown here is derived from an EMBL/GenBank/DDBJ whole genome shotgun (WGS) entry which is preliminary data.</text>
</comment>
<dbReference type="EMBL" id="ASHM01131656">
    <property type="protein sequence ID" value="PNX59350.1"/>
    <property type="molecule type" value="Genomic_DNA"/>
</dbReference>
<protein>
    <submittedName>
        <fullName evidence="1">Uncharacterized protein</fullName>
    </submittedName>
</protein>
<name>A0A2K3JZD1_TRIPR</name>
<proteinExistence type="predicted"/>
<feature type="non-terminal residue" evidence="1">
    <location>
        <position position="1"/>
    </location>
</feature>
<reference evidence="1 2" key="1">
    <citation type="journal article" date="2014" name="Am. J. Bot.">
        <title>Genome assembly and annotation for red clover (Trifolium pratense; Fabaceae).</title>
        <authorList>
            <person name="Istvanek J."/>
            <person name="Jaros M."/>
            <person name="Krenek A."/>
            <person name="Repkova J."/>
        </authorList>
    </citation>
    <scope>NUCLEOTIDE SEQUENCE [LARGE SCALE GENOMIC DNA]</scope>
    <source>
        <strain evidence="2">cv. Tatra</strain>
        <tissue evidence="1">Young leaves</tissue>
    </source>
</reference>
<dbReference type="Proteomes" id="UP000236291">
    <property type="component" value="Unassembled WGS sequence"/>
</dbReference>